<evidence type="ECO:0000313" key="10">
    <source>
        <dbReference type="Proteomes" id="UP000078348"/>
    </source>
</evidence>
<comment type="cofactor">
    <cofactor evidence="1">
        <name>heme b</name>
        <dbReference type="ChEBI" id="CHEBI:60344"/>
    </cofactor>
</comment>
<accession>A0A196SMW0</accession>
<protein>
    <submittedName>
        <fullName evidence="9">Deferrochelatase/peroxidase YfeX, heme-independent</fullName>
    </submittedName>
</protein>
<dbReference type="Proteomes" id="UP000078348">
    <property type="component" value="Unassembled WGS sequence"/>
</dbReference>
<dbReference type="NCBIfam" id="TIGR01413">
    <property type="entry name" value="Dyp_perox_fam"/>
    <property type="match status" value="1"/>
</dbReference>
<organism evidence="9 10">
    <name type="scientific">Blastocystis sp. subtype 1 (strain ATCC 50177 / NandII)</name>
    <dbReference type="NCBI Taxonomy" id="478820"/>
    <lineage>
        <taxon>Eukaryota</taxon>
        <taxon>Sar</taxon>
        <taxon>Stramenopiles</taxon>
        <taxon>Bigyra</taxon>
        <taxon>Opalozoa</taxon>
        <taxon>Opalinata</taxon>
        <taxon>Blastocystidae</taxon>
        <taxon>Blastocystis</taxon>
    </lineage>
</organism>
<feature type="domain" description="Dyp-type peroxidase N-terminal" evidence="7">
    <location>
        <begin position="39"/>
        <end position="174"/>
    </location>
</feature>
<keyword evidence="2 9" id="KW-0575">Peroxidase</keyword>
<dbReference type="PANTHER" id="PTHR30521">
    <property type="entry name" value="DEFERROCHELATASE/PEROXIDASE"/>
    <property type="match status" value="1"/>
</dbReference>
<dbReference type="PANTHER" id="PTHR30521:SF0">
    <property type="entry name" value="DYP-TYPE PEROXIDASE FAMILY PROTEIN"/>
    <property type="match status" value="1"/>
</dbReference>
<dbReference type="OrthoDB" id="76259at2759"/>
<evidence type="ECO:0000256" key="3">
    <source>
        <dbReference type="ARBA" id="ARBA00022723"/>
    </source>
</evidence>
<evidence type="ECO:0000259" key="7">
    <source>
        <dbReference type="Pfam" id="PF04261"/>
    </source>
</evidence>
<name>A0A196SMW0_BLAHN</name>
<evidence type="ECO:0000313" key="9">
    <source>
        <dbReference type="EMBL" id="OAO17542.1"/>
    </source>
</evidence>
<sequence>MLASLSRLVRTRSITPLRAFLPMTTAASENYCTMNSAAQSGILPEGDSTAFFSTYKMNYELLSTKEGFANFTESVKKFPQVLKESSEVNKMPVTGTISFGKKLWETLTENNKELKGTGAELFDFPGYGKAPATQADFYVHIHSKYNGACYDCASMFMGLLMPNLLTVADSVNGFVWRDSRDLTGFIDGTENPSGEKDRAAAALNEDQCSFALVQRFEHNLSKWGKLTRDAQESVIGRTKPDSTQLNPLPMGSHVAHTDIDVDGVNVKMVRQSLPYGSPNGVKGLWFTCYCHYLKGIDETEKSIFGLRGVEEDHLMSYITPVTGGYYFAPSLTMLSKLTLKSITQLLSGTTHSLFLYAC</sequence>
<dbReference type="EMBL" id="LXWW01000025">
    <property type="protein sequence ID" value="OAO17542.1"/>
    <property type="molecule type" value="Genomic_DNA"/>
</dbReference>
<keyword evidence="4" id="KW-0560">Oxidoreductase</keyword>
<dbReference type="PROSITE" id="PS51404">
    <property type="entry name" value="DYP_PEROXIDASE"/>
    <property type="match status" value="1"/>
</dbReference>
<proteinExistence type="inferred from homology"/>
<keyword evidence="10" id="KW-1185">Reference proteome</keyword>
<dbReference type="GO" id="GO:0020037">
    <property type="term" value="F:heme binding"/>
    <property type="evidence" value="ECO:0007669"/>
    <property type="project" value="InterPro"/>
</dbReference>
<comment type="similarity">
    <text evidence="6">Belongs to the DyP-type peroxidase family.</text>
</comment>
<dbReference type="GO" id="GO:0004601">
    <property type="term" value="F:peroxidase activity"/>
    <property type="evidence" value="ECO:0007669"/>
    <property type="project" value="UniProtKB-KW"/>
</dbReference>
<evidence type="ECO:0000256" key="1">
    <source>
        <dbReference type="ARBA" id="ARBA00001970"/>
    </source>
</evidence>
<dbReference type="InterPro" id="IPR011008">
    <property type="entry name" value="Dimeric_a/b-barrel"/>
</dbReference>
<evidence type="ECO:0000256" key="5">
    <source>
        <dbReference type="ARBA" id="ARBA00023004"/>
    </source>
</evidence>
<dbReference type="Pfam" id="PF04261">
    <property type="entry name" value="Dyp_perox_N"/>
    <property type="match status" value="1"/>
</dbReference>
<gene>
    <name evidence="9" type="ORF">AV274_0681</name>
</gene>
<dbReference type="SUPFAM" id="SSF54909">
    <property type="entry name" value="Dimeric alpha+beta barrel"/>
    <property type="match status" value="1"/>
</dbReference>
<comment type="caution">
    <text evidence="9">The sequence shown here is derived from an EMBL/GenBank/DDBJ whole genome shotgun (WGS) entry which is preliminary data.</text>
</comment>
<dbReference type="InterPro" id="IPR048327">
    <property type="entry name" value="Dyp_perox_N"/>
</dbReference>
<keyword evidence="3" id="KW-0479">Metal-binding</keyword>
<dbReference type="GO" id="GO:0046872">
    <property type="term" value="F:metal ion binding"/>
    <property type="evidence" value="ECO:0007669"/>
    <property type="project" value="UniProtKB-KW"/>
</dbReference>
<feature type="domain" description="Dyp-type peroxidase C-terminal" evidence="8">
    <location>
        <begin position="178"/>
        <end position="331"/>
    </location>
</feature>
<dbReference type="InterPro" id="IPR006314">
    <property type="entry name" value="Dyp_peroxidase"/>
</dbReference>
<evidence type="ECO:0000256" key="4">
    <source>
        <dbReference type="ARBA" id="ARBA00023002"/>
    </source>
</evidence>
<dbReference type="InterPro" id="IPR048328">
    <property type="entry name" value="Dyp_perox_C"/>
</dbReference>
<dbReference type="AlphaFoldDB" id="A0A196SMW0"/>
<evidence type="ECO:0000259" key="8">
    <source>
        <dbReference type="Pfam" id="PF20628"/>
    </source>
</evidence>
<dbReference type="STRING" id="478820.A0A196SMW0"/>
<reference evidence="9 10" key="1">
    <citation type="submission" date="2016-05" db="EMBL/GenBank/DDBJ databases">
        <title>Nuclear genome of Blastocystis sp. subtype 1 NandII.</title>
        <authorList>
            <person name="Gentekaki E."/>
            <person name="Curtis B."/>
            <person name="Stairs C."/>
            <person name="Eme L."/>
            <person name="Herman E."/>
            <person name="Klimes V."/>
            <person name="Arias M.C."/>
            <person name="Elias M."/>
            <person name="Hilliou F."/>
            <person name="Klute M."/>
            <person name="Malik S.-B."/>
            <person name="Pightling A."/>
            <person name="Rachubinski R."/>
            <person name="Salas D."/>
            <person name="Schlacht A."/>
            <person name="Suga H."/>
            <person name="Archibald J."/>
            <person name="Ball S.G."/>
            <person name="Clark G."/>
            <person name="Dacks J."/>
            <person name="Van Der Giezen M."/>
            <person name="Tsaousis A."/>
            <person name="Roger A."/>
        </authorList>
    </citation>
    <scope>NUCLEOTIDE SEQUENCE [LARGE SCALE GENOMIC DNA]</scope>
    <source>
        <strain evidence="10">ATCC 50177 / NandII</strain>
    </source>
</reference>
<keyword evidence="5" id="KW-0408">Iron</keyword>
<evidence type="ECO:0000256" key="2">
    <source>
        <dbReference type="ARBA" id="ARBA00022559"/>
    </source>
</evidence>
<dbReference type="GO" id="GO:0005829">
    <property type="term" value="C:cytosol"/>
    <property type="evidence" value="ECO:0007669"/>
    <property type="project" value="TreeGrafter"/>
</dbReference>
<dbReference type="Pfam" id="PF20628">
    <property type="entry name" value="Dyp_perox_C"/>
    <property type="match status" value="1"/>
</dbReference>
<evidence type="ECO:0000256" key="6">
    <source>
        <dbReference type="ARBA" id="ARBA00025737"/>
    </source>
</evidence>